<dbReference type="KEGG" id="xeu:XSP_002737"/>
<dbReference type="GeneID" id="79390040"/>
<accession>A0A8E4E2W9</accession>
<dbReference type="EMBL" id="LR861803">
    <property type="protein sequence ID" value="CAD1793733.1"/>
    <property type="molecule type" value="Genomic_DNA"/>
</dbReference>
<evidence type="ECO:0000313" key="1">
    <source>
        <dbReference type="EMBL" id="CAD0332452.1"/>
    </source>
</evidence>
<gene>
    <name evidence="1" type="ORF">XSP_002737</name>
</gene>
<dbReference type="RefSeq" id="WP_119131260.1">
    <property type="nucleotide sequence ID" value="NZ_LR861803.1"/>
</dbReference>
<proteinExistence type="predicted"/>
<dbReference type="Proteomes" id="UP000515493">
    <property type="component" value="Chromosome"/>
</dbReference>
<dbReference type="AlphaFoldDB" id="A0A8E4E2W9"/>
<evidence type="ECO:0000313" key="3">
    <source>
        <dbReference type="Proteomes" id="UP000515493"/>
    </source>
</evidence>
<evidence type="ECO:0000313" key="2">
    <source>
        <dbReference type="EMBL" id="CAD1793733.1"/>
    </source>
</evidence>
<dbReference type="Gene3D" id="2.170.150.70">
    <property type="match status" value="1"/>
</dbReference>
<dbReference type="EMBL" id="LR824641">
    <property type="protein sequence ID" value="CAD0332452.1"/>
    <property type="molecule type" value="Genomic_DNA"/>
</dbReference>
<protein>
    <submittedName>
        <fullName evidence="1">Aldehyde-activating protein</fullName>
    </submittedName>
</protein>
<organism evidence="1">
    <name type="scientific">Xanthomonas euroxanthea</name>
    <dbReference type="NCBI Taxonomy" id="2259622"/>
    <lineage>
        <taxon>Bacteria</taxon>
        <taxon>Pseudomonadati</taxon>
        <taxon>Pseudomonadota</taxon>
        <taxon>Gammaproteobacteria</taxon>
        <taxon>Lysobacterales</taxon>
        <taxon>Lysobacteraceae</taxon>
        <taxon>Xanthomonas</taxon>
    </lineage>
</organism>
<sequence>MHHAGSCHCGRSAFELETDAPITGAYHGNGPLGRGHGGLPWFGMRRQSRLQGEPQALGAWRIDQQRIEHSHCRQCGSAPISAGMHPGAGEPALVVKLRCVPELAAPSMHAVAGAGR</sequence>
<reference evidence="1 3" key="1">
    <citation type="submission" date="2020-07" db="EMBL/GenBank/DDBJ databases">
        <authorList>
            <person name="Teixeira M."/>
        </authorList>
    </citation>
    <scope>NUCLEOTIDE SEQUENCE</scope>
    <source>
        <strain evidence="2">1</strain>
        <strain evidence="1">Xanthomonas sp. CPBF 367</strain>
    </source>
</reference>
<name>A0A8E4E2W9_9XANT</name>